<evidence type="ECO:0000256" key="8">
    <source>
        <dbReference type="ARBA" id="ARBA00023328"/>
    </source>
</evidence>
<feature type="compositionally biased region" description="Low complexity" evidence="10">
    <location>
        <begin position="79"/>
        <end position="98"/>
    </location>
</feature>
<dbReference type="EMBL" id="CAUYUJ010021826">
    <property type="protein sequence ID" value="CAK0907226.1"/>
    <property type="molecule type" value="Genomic_DNA"/>
</dbReference>
<dbReference type="Pfam" id="PF08234">
    <property type="entry name" value="Spindle_Spc25"/>
    <property type="match status" value="1"/>
</dbReference>
<organism evidence="12 13">
    <name type="scientific">Prorocentrum cordatum</name>
    <dbReference type="NCBI Taxonomy" id="2364126"/>
    <lineage>
        <taxon>Eukaryota</taxon>
        <taxon>Sar</taxon>
        <taxon>Alveolata</taxon>
        <taxon>Dinophyceae</taxon>
        <taxon>Prorocentrales</taxon>
        <taxon>Prorocentraceae</taxon>
        <taxon>Prorocentrum</taxon>
    </lineage>
</organism>
<keyword evidence="8 9" id="KW-0137">Centromere</keyword>
<feature type="compositionally biased region" description="Basic and acidic residues" evidence="10">
    <location>
        <begin position="142"/>
        <end position="162"/>
    </location>
</feature>
<protein>
    <recommendedName>
        <fullName evidence="9">Kinetochore protein SPC25</fullName>
    </recommendedName>
</protein>
<evidence type="ECO:0000256" key="9">
    <source>
        <dbReference type="RuleBase" id="RU367150"/>
    </source>
</evidence>
<dbReference type="Proteomes" id="UP001189429">
    <property type="component" value="Unassembled WGS sequence"/>
</dbReference>
<dbReference type="InterPro" id="IPR013255">
    <property type="entry name" value="Spc25_C"/>
</dbReference>
<keyword evidence="9" id="KW-0539">Nucleus</keyword>
<evidence type="ECO:0000313" key="12">
    <source>
        <dbReference type="EMBL" id="CAK0907226.1"/>
    </source>
</evidence>
<evidence type="ECO:0000256" key="5">
    <source>
        <dbReference type="ARBA" id="ARBA00022776"/>
    </source>
</evidence>
<proteinExistence type="inferred from homology"/>
<evidence type="ECO:0000256" key="3">
    <source>
        <dbReference type="ARBA" id="ARBA00022454"/>
    </source>
</evidence>
<evidence type="ECO:0000256" key="7">
    <source>
        <dbReference type="ARBA" id="ARBA00023306"/>
    </source>
</evidence>
<reference evidence="12" key="1">
    <citation type="submission" date="2023-10" db="EMBL/GenBank/DDBJ databases">
        <authorList>
            <person name="Chen Y."/>
            <person name="Shah S."/>
            <person name="Dougan E. K."/>
            <person name="Thang M."/>
            <person name="Chan C."/>
        </authorList>
    </citation>
    <scope>NUCLEOTIDE SEQUENCE [LARGE SCALE GENOMIC DNA]</scope>
</reference>
<keyword evidence="5 9" id="KW-0498">Mitosis</keyword>
<dbReference type="InterPro" id="IPR045143">
    <property type="entry name" value="Spc25"/>
</dbReference>
<name>A0ABN9Y3Y9_9DINO</name>
<comment type="subcellular location">
    <subcellularLocation>
        <location evidence="1">Chromosome</location>
        <location evidence="1">Centromere</location>
    </subcellularLocation>
    <subcellularLocation>
        <location evidence="9">Nucleus</location>
    </subcellularLocation>
    <subcellularLocation>
        <location evidence="9">Chromosome</location>
        <location evidence="9">Centromere</location>
        <location evidence="9">Kinetochore</location>
    </subcellularLocation>
</comment>
<comment type="caution">
    <text evidence="12">The sequence shown here is derived from an EMBL/GenBank/DDBJ whole genome shotgun (WGS) entry which is preliminary data.</text>
</comment>
<evidence type="ECO:0000256" key="4">
    <source>
        <dbReference type="ARBA" id="ARBA00022618"/>
    </source>
</evidence>
<evidence type="ECO:0000259" key="11">
    <source>
        <dbReference type="Pfam" id="PF08234"/>
    </source>
</evidence>
<comment type="similarity">
    <text evidence="2 9">Belongs to the SPC25 family.</text>
</comment>
<sequence>MPKCSPREAASGLLRTASVGCSSLLGQASNDGWRDGPTLRLPCCRTSPPGGSQRLPRRHFRGAPRQAARVAQGRDPGVPRGSAARHAGAAPRARAPRGPCRPPSWRRAQGTGGRAEAPGGVRAARPARAPVRRGGRQAGGRRAADQGGHRQGSGEECRQRLSREEEALADRRRAAERRGAEVDALLGLYSERLGLRCERLAPQTVRMVFTLVDPSEPLREFSFSLGLDGSFEYSAFGCSPAVRDLDERVATLNAGGHSKCALPAFLCGMRRAFRAGAAAREQ</sequence>
<evidence type="ECO:0000256" key="6">
    <source>
        <dbReference type="ARBA" id="ARBA00023054"/>
    </source>
</evidence>
<feature type="region of interest" description="Disordered" evidence="10">
    <location>
        <begin position="46"/>
        <end position="162"/>
    </location>
</feature>
<keyword evidence="9" id="KW-0995">Kinetochore</keyword>
<gene>
    <name evidence="12" type="ORF">PCOR1329_LOCUS82318</name>
</gene>
<dbReference type="PANTHER" id="PTHR14281">
    <property type="entry name" value="KINETOCHORE PROTEIN SPC25-RELATED"/>
    <property type="match status" value="1"/>
</dbReference>
<keyword evidence="6" id="KW-0175">Coiled coil</keyword>
<comment type="function">
    <text evidence="9">Acts as a component of the essential kinetochore-associated NDC80 complex, which is required for chromosome segregation and spindle checkpoint activity.</text>
</comment>
<evidence type="ECO:0000313" key="13">
    <source>
        <dbReference type="Proteomes" id="UP001189429"/>
    </source>
</evidence>
<evidence type="ECO:0000256" key="10">
    <source>
        <dbReference type="SAM" id="MobiDB-lite"/>
    </source>
</evidence>
<accession>A0ABN9Y3Y9</accession>
<keyword evidence="7 9" id="KW-0131">Cell cycle</keyword>
<dbReference type="PANTHER" id="PTHR14281:SF0">
    <property type="entry name" value="KINETOCHORE PROTEIN SPC25"/>
    <property type="match status" value="1"/>
</dbReference>
<dbReference type="Gene3D" id="3.30.457.50">
    <property type="entry name" value="Chromosome segregation protein Spc25"/>
    <property type="match status" value="1"/>
</dbReference>
<keyword evidence="3 9" id="KW-0158">Chromosome</keyword>
<keyword evidence="13" id="KW-1185">Reference proteome</keyword>
<evidence type="ECO:0000256" key="2">
    <source>
        <dbReference type="ARBA" id="ARBA00006379"/>
    </source>
</evidence>
<evidence type="ECO:0000256" key="1">
    <source>
        <dbReference type="ARBA" id="ARBA00004584"/>
    </source>
</evidence>
<feature type="compositionally biased region" description="Low complexity" evidence="10">
    <location>
        <begin position="114"/>
        <end position="129"/>
    </location>
</feature>
<keyword evidence="4 9" id="KW-0132">Cell division</keyword>
<feature type="domain" description="Chromosome segregation protein Spc25 C-terminal" evidence="11">
    <location>
        <begin position="202"/>
        <end position="274"/>
    </location>
</feature>
<comment type="subunit">
    <text evidence="9">Component of the NDC80 complex.</text>
</comment>
<dbReference type="CDD" id="cd23784">
    <property type="entry name" value="RWD_Spc25"/>
    <property type="match status" value="1"/>
</dbReference>